<keyword evidence="3" id="KW-1185">Reference proteome</keyword>
<feature type="region of interest" description="Disordered" evidence="1">
    <location>
        <begin position="1"/>
        <end position="45"/>
    </location>
</feature>
<evidence type="ECO:0000313" key="3">
    <source>
        <dbReference type="Proteomes" id="UP001177670"/>
    </source>
</evidence>
<comment type="caution">
    <text evidence="2">The sequence shown here is derived from an EMBL/GenBank/DDBJ whole genome shotgun (WGS) entry which is preliminary data.</text>
</comment>
<reference evidence="2" key="1">
    <citation type="submission" date="2021-10" db="EMBL/GenBank/DDBJ databases">
        <title>Melipona bicolor Genome sequencing and assembly.</title>
        <authorList>
            <person name="Araujo N.S."/>
            <person name="Arias M.C."/>
        </authorList>
    </citation>
    <scope>NUCLEOTIDE SEQUENCE</scope>
    <source>
        <strain evidence="2">USP_2M_L1-L4_2017</strain>
        <tissue evidence="2">Whole body</tissue>
    </source>
</reference>
<organism evidence="2 3">
    <name type="scientific">Melipona bicolor</name>
    <dbReference type="NCBI Taxonomy" id="60889"/>
    <lineage>
        <taxon>Eukaryota</taxon>
        <taxon>Metazoa</taxon>
        <taxon>Ecdysozoa</taxon>
        <taxon>Arthropoda</taxon>
        <taxon>Hexapoda</taxon>
        <taxon>Insecta</taxon>
        <taxon>Pterygota</taxon>
        <taxon>Neoptera</taxon>
        <taxon>Endopterygota</taxon>
        <taxon>Hymenoptera</taxon>
        <taxon>Apocrita</taxon>
        <taxon>Aculeata</taxon>
        <taxon>Apoidea</taxon>
        <taxon>Anthophila</taxon>
        <taxon>Apidae</taxon>
        <taxon>Melipona</taxon>
    </lineage>
</organism>
<dbReference type="Proteomes" id="UP001177670">
    <property type="component" value="Unassembled WGS sequence"/>
</dbReference>
<dbReference type="AlphaFoldDB" id="A0AA40KIU6"/>
<proteinExistence type="predicted"/>
<sequence>FVANTKQRNRRLGAVDRRENNSGDPEGSSLAVVGTKERKGHGQQPWPVAGAFLRADFRISSRRVVYWFCLAWISPGWILESRVDAGAGDPVPGARRVPGHD</sequence>
<evidence type="ECO:0000256" key="1">
    <source>
        <dbReference type="SAM" id="MobiDB-lite"/>
    </source>
</evidence>
<name>A0AA40KIU6_9HYME</name>
<dbReference type="EMBL" id="JAHYIQ010000024">
    <property type="protein sequence ID" value="KAK1121994.1"/>
    <property type="molecule type" value="Genomic_DNA"/>
</dbReference>
<evidence type="ECO:0000313" key="2">
    <source>
        <dbReference type="EMBL" id="KAK1121994.1"/>
    </source>
</evidence>
<protein>
    <submittedName>
        <fullName evidence="2">Uncharacterized protein</fullName>
    </submittedName>
</protein>
<feature type="non-terminal residue" evidence="2">
    <location>
        <position position="1"/>
    </location>
</feature>
<accession>A0AA40KIU6</accession>
<gene>
    <name evidence="2" type="ORF">K0M31_009842</name>
</gene>